<dbReference type="EMBL" id="CM000762">
    <property type="protein sequence ID" value="KXG34009.1"/>
    <property type="molecule type" value="Genomic_DNA"/>
</dbReference>
<evidence type="ECO:0000313" key="3">
    <source>
        <dbReference type="Proteomes" id="UP000000768"/>
    </source>
</evidence>
<dbReference type="AlphaFoldDB" id="A0A1B6Q7V7"/>
<evidence type="ECO:0000313" key="2">
    <source>
        <dbReference type="EMBL" id="KXG34009.1"/>
    </source>
</evidence>
<feature type="transmembrane region" description="Helical" evidence="1">
    <location>
        <begin position="29"/>
        <end position="52"/>
    </location>
</feature>
<proteinExistence type="predicted"/>
<name>A0A1B6Q7V7_SORBI</name>
<keyword evidence="3" id="KW-1185">Reference proteome</keyword>
<reference evidence="3" key="2">
    <citation type="journal article" date="2018" name="Plant J.">
        <title>The Sorghum bicolor reference genome: improved assembly, gene annotations, a transcriptome atlas, and signatures of genome organization.</title>
        <authorList>
            <person name="McCormick R.F."/>
            <person name="Truong S.K."/>
            <person name="Sreedasyam A."/>
            <person name="Jenkins J."/>
            <person name="Shu S."/>
            <person name="Sims D."/>
            <person name="Kennedy M."/>
            <person name="Amirebrahimi M."/>
            <person name="Weers B.D."/>
            <person name="McKinley B."/>
            <person name="Mattison A."/>
            <person name="Morishige D.T."/>
            <person name="Grimwood J."/>
            <person name="Schmutz J."/>
            <person name="Mullet J.E."/>
        </authorList>
    </citation>
    <scope>NUCLEOTIDE SEQUENCE [LARGE SCALE GENOMIC DNA]</scope>
    <source>
        <strain evidence="3">cv. BTx623</strain>
    </source>
</reference>
<reference evidence="2 3" key="1">
    <citation type="journal article" date="2009" name="Nature">
        <title>The Sorghum bicolor genome and the diversification of grasses.</title>
        <authorList>
            <person name="Paterson A.H."/>
            <person name="Bowers J.E."/>
            <person name="Bruggmann R."/>
            <person name="Dubchak I."/>
            <person name="Grimwood J."/>
            <person name="Gundlach H."/>
            <person name="Haberer G."/>
            <person name="Hellsten U."/>
            <person name="Mitros T."/>
            <person name="Poliakov A."/>
            <person name="Schmutz J."/>
            <person name="Spannagl M."/>
            <person name="Tang H."/>
            <person name="Wang X."/>
            <person name="Wicker T."/>
            <person name="Bharti A.K."/>
            <person name="Chapman J."/>
            <person name="Feltus F.A."/>
            <person name="Gowik U."/>
            <person name="Grigoriev I.V."/>
            <person name="Lyons E."/>
            <person name="Maher C.A."/>
            <person name="Martis M."/>
            <person name="Narechania A."/>
            <person name="Otillar R.P."/>
            <person name="Penning B.W."/>
            <person name="Salamov A.A."/>
            <person name="Wang Y."/>
            <person name="Zhang L."/>
            <person name="Carpita N.C."/>
            <person name="Freeling M."/>
            <person name="Gingle A.R."/>
            <person name="Hash C.T."/>
            <person name="Keller B."/>
            <person name="Klein P."/>
            <person name="Kresovich S."/>
            <person name="McCann M.C."/>
            <person name="Ming R."/>
            <person name="Peterson D.G."/>
            <person name="Mehboob-ur-Rahman"/>
            <person name="Ware D."/>
            <person name="Westhoff P."/>
            <person name="Mayer K.F."/>
            <person name="Messing J."/>
            <person name="Rokhsar D.S."/>
        </authorList>
    </citation>
    <scope>NUCLEOTIDE SEQUENCE [LARGE SCALE GENOMIC DNA]</scope>
    <source>
        <strain evidence="3">cv. BTx623</strain>
    </source>
</reference>
<protein>
    <submittedName>
        <fullName evidence="2">Uncharacterized protein</fullName>
    </submittedName>
</protein>
<sequence>MFHLFDARISACKFFLLKRSSQKMHLPIFFPRLVLGALTKLVMFFYIGNGYIENNYLLNKLLIHSLRWQPTIPARCYLDAISMVLSVIKKWVFYYRAVVCADSKK</sequence>
<evidence type="ECO:0000256" key="1">
    <source>
        <dbReference type="SAM" id="Phobius"/>
    </source>
</evidence>
<keyword evidence="1" id="KW-1133">Transmembrane helix</keyword>
<gene>
    <name evidence="2" type="ORF">SORBI_3003G406400</name>
</gene>
<dbReference type="Proteomes" id="UP000000768">
    <property type="component" value="Chromosome 3"/>
</dbReference>
<organism evidence="2 3">
    <name type="scientific">Sorghum bicolor</name>
    <name type="common">Sorghum</name>
    <name type="synonym">Sorghum vulgare</name>
    <dbReference type="NCBI Taxonomy" id="4558"/>
    <lineage>
        <taxon>Eukaryota</taxon>
        <taxon>Viridiplantae</taxon>
        <taxon>Streptophyta</taxon>
        <taxon>Embryophyta</taxon>
        <taxon>Tracheophyta</taxon>
        <taxon>Spermatophyta</taxon>
        <taxon>Magnoliopsida</taxon>
        <taxon>Liliopsida</taxon>
        <taxon>Poales</taxon>
        <taxon>Poaceae</taxon>
        <taxon>PACMAD clade</taxon>
        <taxon>Panicoideae</taxon>
        <taxon>Andropogonodae</taxon>
        <taxon>Andropogoneae</taxon>
        <taxon>Sorghinae</taxon>
        <taxon>Sorghum</taxon>
    </lineage>
</organism>
<dbReference type="InParanoid" id="A0A1B6Q7V7"/>
<dbReference type="Gramene" id="KXG34009">
    <property type="protein sequence ID" value="KXG34009"/>
    <property type="gene ID" value="SORBI_3003G406400"/>
</dbReference>
<keyword evidence="1" id="KW-0812">Transmembrane</keyword>
<keyword evidence="1" id="KW-0472">Membrane</keyword>
<accession>A0A1B6Q7V7</accession>